<dbReference type="STRING" id="42156.A0A3P6SA69"/>
<evidence type="ECO:0000256" key="9">
    <source>
        <dbReference type="PROSITE-ProRule" id="PRU00552"/>
    </source>
</evidence>
<evidence type="ECO:0000259" key="11">
    <source>
        <dbReference type="PROSITE" id="PS51192"/>
    </source>
</evidence>
<feature type="domain" description="DEAD-box RNA helicase Q" evidence="13">
    <location>
        <begin position="78"/>
        <end position="106"/>
    </location>
</feature>
<feature type="region of interest" description="Disordered" evidence="10">
    <location>
        <begin position="1"/>
        <end position="71"/>
    </location>
</feature>
<protein>
    <recommendedName>
        <fullName evidence="1">RNA helicase</fullName>
        <ecNumber evidence="1">3.6.4.13</ecNumber>
    </recommendedName>
</protein>
<dbReference type="InterPro" id="IPR014014">
    <property type="entry name" value="RNA_helicase_DEAD_Q_motif"/>
</dbReference>
<accession>A0A3P6SA69</accession>
<feature type="short sequence motif" description="Q motif" evidence="9">
    <location>
        <begin position="78"/>
        <end position="106"/>
    </location>
</feature>
<feature type="domain" description="Helicase C-terminal" evidence="12">
    <location>
        <begin position="300"/>
        <end position="505"/>
    </location>
</feature>
<dbReference type="PANTHER" id="PTHR47959">
    <property type="entry name" value="ATP-DEPENDENT RNA HELICASE RHLE-RELATED"/>
    <property type="match status" value="1"/>
</dbReference>
<dbReference type="PROSITE" id="PS51195">
    <property type="entry name" value="Q_MOTIF"/>
    <property type="match status" value="1"/>
</dbReference>
<dbReference type="SMART" id="SM00490">
    <property type="entry name" value="HELICc"/>
    <property type="match status" value="1"/>
</dbReference>
<gene>
    <name evidence="14" type="ORF">NLS_LOCUS544</name>
</gene>
<dbReference type="GO" id="GO:0003723">
    <property type="term" value="F:RNA binding"/>
    <property type="evidence" value="ECO:0007669"/>
    <property type="project" value="UniProtKB-KW"/>
</dbReference>
<evidence type="ECO:0000256" key="3">
    <source>
        <dbReference type="ARBA" id="ARBA00022801"/>
    </source>
</evidence>
<keyword evidence="4" id="KW-0347">Helicase</keyword>
<evidence type="ECO:0000256" key="5">
    <source>
        <dbReference type="ARBA" id="ARBA00022840"/>
    </source>
</evidence>
<organism evidence="14 15">
    <name type="scientific">Litomosoides sigmodontis</name>
    <name type="common">Filarial nematode worm</name>
    <dbReference type="NCBI Taxonomy" id="42156"/>
    <lineage>
        <taxon>Eukaryota</taxon>
        <taxon>Metazoa</taxon>
        <taxon>Ecdysozoa</taxon>
        <taxon>Nematoda</taxon>
        <taxon>Chromadorea</taxon>
        <taxon>Rhabditida</taxon>
        <taxon>Spirurina</taxon>
        <taxon>Spiruromorpha</taxon>
        <taxon>Filarioidea</taxon>
        <taxon>Onchocercidae</taxon>
        <taxon>Litomosoides</taxon>
    </lineage>
</organism>
<dbReference type="PROSITE" id="PS51192">
    <property type="entry name" value="HELICASE_ATP_BIND_1"/>
    <property type="match status" value="1"/>
</dbReference>
<dbReference type="GO" id="GO:0003724">
    <property type="term" value="F:RNA helicase activity"/>
    <property type="evidence" value="ECO:0007669"/>
    <property type="project" value="UniProtKB-EC"/>
</dbReference>
<dbReference type="OMA" id="NASEQCV"/>
<evidence type="ECO:0000256" key="1">
    <source>
        <dbReference type="ARBA" id="ARBA00012552"/>
    </source>
</evidence>
<evidence type="ECO:0000256" key="4">
    <source>
        <dbReference type="ARBA" id="ARBA00022806"/>
    </source>
</evidence>
<evidence type="ECO:0000256" key="2">
    <source>
        <dbReference type="ARBA" id="ARBA00022741"/>
    </source>
</evidence>
<dbReference type="InterPro" id="IPR014001">
    <property type="entry name" value="Helicase_ATP-bd"/>
</dbReference>
<dbReference type="EC" id="3.6.4.13" evidence="1"/>
<dbReference type="OrthoDB" id="1191041at2759"/>
<evidence type="ECO:0000313" key="15">
    <source>
        <dbReference type="Proteomes" id="UP000277928"/>
    </source>
</evidence>
<dbReference type="Gene3D" id="3.40.50.300">
    <property type="entry name" value="P-loop containing nucleotide triphosphate hydrolases"/>
    <property type="match status" value="2"/>
</dbReference>
<keyword evidence="3" id="KW-0378">Hydrolase</keyword>
<feature type="domain" description="Helicase ATP-binding" evidence="11">
    <location>
        <begin position="109"/>
        <end position="287"/>
    </location>
</feature>
<proteinExistence type="inferred from homology"/>
<dbReference type="Pfam" id="PF00271">
    <property type="entry name" value="Helicase_C"/>
    <property type="match status" value="1"/>
</dbReference>
<dbReference type="Proteomes" id="UP000277928">
    <property type="component" value="Unassembled WGS sequence"/>
</dbReference>
<dbReference type="GO" id="GO:0016787">
    <property type="term" value="F:hydrolase activity"/>
    <property type="evidence" value="ECO:0007669"/>
    <property type="project" value="UniProtKB-KW"/>
</dbReference>
<evidence type="ECO:0000256" key="8">
    <source>
        <dbReference type="ARBA" id="ARBA00047984"/>
    </source>
</evidence>
<feature type="compositionally biased region" description="Basic residues" evidence="10">
    <location>
        <begin position="50"/>
        <end position="60"/>
    </location>
</feature>
<evidence type="ECO:0000256" key="6">
    <source>
        <dbReference type="ARBA" id="ARBA00022884"/>
    </source>
</evidence>
<sequence>MVMKKKKVVGANETDEYNNFENDESGEHDVMKEAASNRYGEATKSSTEKPKRKKTKKHITRPPPRFESIEPSTNLESMTFNDFGLDEQLLKVIGELGWERPTLIQSRMIPAAFENKNILARARTGSGKTAAFMLPIVQRVLQLKSNSSSAADAGPFALFIVPSKELAKQTYSLLCKLTEKFPFLLALNFSELDVNTDDDWLSKKPDFVVSTPSRLLHALKKYEKPCESIRHVVLDEADLLLTFGYAEEMRLIKNFLPTHHQTIFTSATMTEKVEALRELYVTGSIVLMKLKEGQLPSSDQLSQYHISCQNEEERFAIFLALLKLKLIVGKSIIFVKDTNRCYQVGLFLQAFNIRSCILNAQMPINSRCHVVEQFNEGRYSYVIASDVNDVSGEAHAVAKDEDEKVVSEIKKIRKNKRKHIDKESGVSRGIDFHHVANVINFDFPTSVNSYIHRVGRTARGWNKGNALSFASPQEKLFLEEVQDEINAQLGHRAITPYEIRIKELESFVLRAREVLAACTKTAVREARLAEIRAEVLRSKRLEAYFAKNPRERAVLEHDKKLFAVNLHSPAIADVPDYMVPPSLRGINYRSELEKKERRRKRRKQMRPTAHQIKYQKKIEDPLQSFSFL</sequence>
<dbReference type="SUPFAM" id="SSF52540">
    <property type="entry name" value="P-loop containing nucleoside triphosphate hydrolases"/>
    <property type="match status" value="2"/>
</dbReference>
<evidence type="ECO:0000259" key="12">
    <source>
        <dbReference type="PROSITE" id="PS51194"/>
    </source>
</evidence>
<keyword evidence="6" id="KW-0694">RNA-binding</keyword>
<dbReference type="InterPro" id="IPR027417">
    <property type="entry name" value="P-loop_NTPase"/>
</dbReference>
<dbReference type="PROSITE" id="PS51194">
    <property type="entry name" value="HELICASE_CTER"/>
    <property type="match status" value="1"/>
</dbReference>
<keyword evidence="2" id="KW-0547">Nucleotide-binding</keyword>
<comment type="catalytic activity">
    <reaction evidence="8">
        <text>ATP + H2O = ADP + phosphate + H(+)</text>
        <dbReference type="Rhea" id="RHEA:13065"/>
        <dbReference type="ChEBI" id="CHEBI:15377"/>
        <dbReference type="ChEBI" id="CHEBI:15378"/>
        <dbReference type="ChEBI" id="CHEBI:30616"/>
        <dbReference type="ChEBI" id="CHEBI:43474"/>
        <dbReference type="ChEBI" id="CHEBI:456216"/>
        <dbReference type="EC" id="3.6.4.13"/>
    </reaction>
</comment>
<dbReference type="CDD" id="cd18787">
    <property type="entry name" value="SF2_C_DEAD"/>
    <property type="match status" value="1"/>
</dbReference>
<keyword evidence="15" id="KW-1185">Reference proteome</keyword>
<reference evidence="14 15" key="1">
    <citation type="submission" date="2018-08" db="EMBL/GenBank/DDBJ databases">
        <authorList>
            <person name="Laetsch R D."/>
            <person name="Stevens L."/>
            <person name="Kumar S."/>
            <person name="Blaxter L. M."/>
        </authorList>
    </citation>
    <scope>NUCLEOTIDE SEQUENCE [LARGE SCALE GENOMIC DNA]</scope>
</reference>
<feature type="compositionally biased region" description="Acidic residues" evidence="10">
    <location>
        <begin position="13"/>
        <end position="24"/>
    </location>
</feature>
<dbReference type="InterPro" id="IPR001650">
    <property type="entry name" value="Helicase_C-like"/>
</dbReference>
<dbReference type="InterPro" id="IPR011545">
    <property type="entry name" value="DEAD/DEAH_box_helicase_dom"/>
</dbReference>
<evidence type="ECO:0000256" key="10">
    <source>
        <dbReference type="SAM" id="MobiDB-lite"/>
    </source>
</evidence>
<evidence type="ECO:0000259" key="13">
    <source>
        <dbReference type="PROSITE" id="PS51195"/>
    </source>
</evidence>
<evidence type="ECO:0000313" key="14">
    <source>
        <dbReference type="EMBL" id="VDK68749.1"/>
    </source>
</evidence>
<name>A0A3P6SA69_LITSI</name>
<comment type="similarity">
    <text evidence="7">Belongs to the DEAD box helicase family. DDX56/DBP9 subfamily.</text>
</comment>
<dbReference type="PANTHER" id="PTHR47959:SF21">
    <property type="entry name" value="DEAD-BOX HELICASE 56"/>
    <property type="match status" value="1"/>
</dbReference>
<dbReference type="GO" id="GO:0005524">
    <property type="term" value="F:ATP binding"/>
    <property type="evidence" value="ECO:0007669"/>
    <property type="project" value="UniProtKB-KW"/>
</dbReference>
<dbReference type="EMBL" id="UYRX01000013">
    <property type="protein sequence ID" value="VDK68749.1"/>
    <property type="molecule type" value="Genomic_DNA"/>
</dbReference>
<dbReference type="Pfam" id="PF00270">
    <property type="entry name" value="DEAD"/>
    <property type="match status" value="1"/>
</dbReference>
<dbReference type="InterPro" id="IPR050079">
    <property type="entry name" value="DEAD_box_RNA_helicase"/>
</dbReference>
<evidence type="ECO:0000256" key="7">
    <source>
        <dbReference type="ARBA" id="ARBA00038041"/>
    </source>
</evidence>
<dbReference type="GO" id="GO:0005829">
    <property type="term" value="C:cytosol"/>
    <property type="evidence" value="ECO:0007669"/>
    <property type="project" value="TreeGrafter"/>
</dbReference>
<dbReference type="AlphaFoldDB" id="A0A3P6SA69"/>
<dbReference type="SMART" id="SM00487">
    <property type="entry name" value="DEXDc"/>
    <property type="match status" value="1"/>
</dbReference>
<keyword evidence="5" id="KW-0067">ATP-binding</keyword>